<evidence type="ECO:0000256" key="4">
    <source>
        <dbReference type="ARBA" id="ARBA00022989"/>
    </source>
</evidence>
<evidence type="ECO:0000256" key="5">
    <source>
        <dbReference type="ARBA" id="ARBA00023136"/>
    </source>
</evidence>
<dbReference type="EMBL" id="CP015058">
    <property type="protein sequence ID" value="QGN16429.1"/>
    <property type="molecule type" value="Genomic_DNA"/>
</dbReference>
<feature type="transmembrane region" description="Helical" evidence="6">
    <location>
        <begin position="102"/>
        <end position="121"/>
    </location>
</feature>
<dbReference type="InterPro" id="IPR001248">
    <property type="entry name" value="Pur-cyt_permease"/>
</dbReference>
<feature type="transmembrane region" description="Helical" evidence="6">
    <location>
        <begin position="166"/>
        <end position="185"/>
    </location>
</feature>
<evidence type="ECO:0000313" key="7">
    <source>
        <dbReference type="EMBL" id="QGN16429.1"/>
    </source>
</evidence>
<feature type="transmembrane region" description="Helical" evidence="6">
    <location>
        <begin position="142"/>
        <end position="160"/>
    </location>
</feature>
<dbReference type="Pfam" id="PF02133">
    <property type="entry name" value="Transp_cyt_pur"/>
    <property type="match status" value="1"/>
</dbReference>
<dbReference type="PANTHER" id="PTHR30618">
    <property type="entry name" value="NCS1 FAMILY PURINE/PYRIMIDINE TRANSPORTER"/>
    <property type="match status" value="1"/>
</dbReference>
<keyword evidence="5 6" id="KW-0472">Membrane</keyword>
<evidence type="ECO:0000256" key="1">
    <source>
        <dbReference type="ARBA" id="ARBA00004141"/>
    </source>
</evidence>
<comment type="similarity">
    <text evidence="2">Belongs to the purine-cytosine permease (2.A.39) family.</text>
</comment>
<dbReference type="InterPro" id="IPR045225">
    <property type="entry name" value="Uracil/uridine/allantoin_perm"/>
</dbReference>
<dbReference type="Proteomes" id="UP000422736">
    <property type="component" value="Chromosome 5"/>
</dbReference>
<feature type="transmembrane region" description="Helical" evidence="6">
    <location>
        <begin position="76"/>
        <end position="96"/>
    </location>
</feature>
<gene>
    <name evidence="7" type="primary">THI72</name>
    <name evidence="7" type="ORF">FIM1_3142</name>
</gene>
<proteinExistence type="inferred from homology"/>
<dbReference type="PANTHER" id="PTHR30618:SF15">
    <property type="entry name" value="NICOTINAMIDE RIBOSIDE TRANSPORTER 1-RELATED"/>
    <property type="match status" value="1"/>
</dbReference>
<feature type="transmembrane region" description="Helical" evidence="6">
    <location>
        <begin position="422"/>
        <end position="446"/>
    </location>
</feature>
<name>A0ABX6EVP3_KLUMA</name>
<feature type="transmembrane region" description="Helical" evidence="6">
    <location>
        <begin position="268"/>
        <end position="286"/>
    </location>
</feature>
<evidence type="ECO:0000256" key="6">
    <source>
        <dbReference type="SAM" id="Phobius"/>
    </source>
</evidence>
<sequence>MSAKLGGITSVMSNEEIEIIHEQKKIESESEPQGKWARFFKKLEVPHTGKPLSVLRNPDLEPISVEDRTWGFWSFFAYWGLPNFAVATFSTGSALLDLNLNIQQSIGALVIANVLIAVVTIMNSNPGIRCRIGYTLDQRMIFGIRGSFIGIIFRVGLSVVQYGYLAWLGGLCTNMIFSSFSLNYLNMKNTFPSSVPMAKRDCISFLIFQIIQMPLAFVKPRKVNIPSIISCFMTLFAIIGIMAYLISKNGGPGPLFYKKVDLSTSERSWMWLYAIAIWYSGVSAGVANQSDYSRFSSNSRASYLGLFLGIVIPGTFVSLAGMLCASACLKLYGTAYWTPDEIVAQWLNDNYSSKARAAAFFIGISFTSSQVFLNMTQNGYACGFDLTGLAPKYINVTRGTLFCQLISWVVQPWTFFNTASSFLNVMSSFGIFTSPIITINVIDFYIIRKQKVSLLDFFTLSPLGTYWYWKGINLRAVAALICGVTLGLPGLAYSANTHIKVNQPMMNYYYGYFFFIPLVTGCVYYGLNLIFPHKHNRQGENDPIDYFNCFTEQERLERNMVAFDNSKGDVYQYLDAEESSMNDLNEVNEVINSDKAEK</sequence>
<keyword evidence="8" id="KW-1185">Reference proteome</keyword>
<feature type="transmembrane region" description="Helical" evidence="6">
    <location>
        <begin position="223"/>
        <end position="247"/>
    </location>
</feature>
<evidence type="ECO:0000256" key="3">
    <source>
        <dbReference type="ARBA" id="ARBA00022692"/>
    </source>
</evidence>
<accession>A0ABX6EVP3</accession>
<comment type="subcellular location">
    <subcellularLocation>
        <location evidence="1">Membrane</location>
        <topology evidence="1">Multi-pass membrane protein</topology>
    </subcellularLocation>
</comment>
<reference evidence="7 8" key="1">
    <citation type="submission" date="2016-03" db="EMBL/GenBank/DDBJ databases">
        <title>How can Kluyveromyces marxianus grow so fast - potential evolutionary course in Saccharomyces Complex revealed by comparative genomics.</title>
        <authorList>
            <person name="Mo W."/>
            <person name="Lu W."/>
            <person name="Yang X."/>
            <person name="Qi J."/>
            <person name="Lv H."/>
        </authorList>
    </citation>
    <scope>NUCLEOTIDE SEQUENCE [LARGE SCALE GENOMIC DNA]</scope>
    <source>
        <strain evidence="7 8">FIM1</strain>
    </source>
</reference>
<reference evidence="7 8" key="2">
    <citation type="submission" date="2019-11" db="EMBL/GenBank/DDBJ databases">
        <authorList>
            <person name="Lu H."/>
        </authorList>
    </citation>
    <scope>NUCLEOTIDE SEQUENCE [LARGE SCALE GENOMIC DNA]</scope>
    <source>
        <strain evidence="7 8">FIM1</strain>
    </source>
</reference>
<feature type="transmembrane region" description="Helical" evidence="6">
    <location>
        <begin position="476"/>
        <end position="496"/>
    </location>
</feature>
<keyword evidence="3 6" id="KW-0812">Transmembrane</keyword>
<feature type="transmembrane region" description="Helical" evidence="6">
    <location>
        <begin position="306"/>
        <end position="329"/>
    </location>
</feature>
<dbReference type="Gene3D" id="1.10.4160.10">
    <property type="entry name" value="Hydantoin permease"/>
    <property type="match status" value="1"/>
</dbReference>
<organism evidence="7 8">
    <name type="scientific">Kluyveromyces marxianus</name>
    <name type="common">Yeast</name>
    <name type="synonym">Candida kefyr</name>
    <dbReference type="NCBI Taxonomy" id="4911"/>
    <lineage>
        <taxon>Eukaryota</taxon>
        <taxon>Fungi</taxon>
        <taxon>Dikarya</taxon>
        <taxon>Ascomycota</taxon>
        <taxon>Saccharomycotina</taxon>
        <taxon>Saccharomycetes</taxon>
        <taxon>Saccharomycetales</taxon>
        <taxon>Saccharomycetaceae</taxon>
        <taxon>Kluyveromyces</taxon>
    </lineage>
</organism>
<dbReference type="CDD" id="cd11482">
    <property type="entry name" value="SLC-NCS1sbd_NRT1-like"/>
    <property type="match status" value="1"/>
</dbReference>
<keyword evidence="4 6" id="KW-1133">Transmembrane helix</keyword>
<evidence type="ECO:0000313" key="8">
    <source>
        <dbReference type="Proteomes" id="UP000422736"/>
    </source>
</evidence>
<protein>
    <submittedName>
        <fullName evidence="7">Thiamine transporter THI72</fullName>
    </submittedName>
</protein>
<feature type="transmembrane region" description="Helical" evidence="6">
    <location>
        <begin position="508"/>
        <end position="527"/>
    </location>
</feature>
<evidence type="ECO:0000256" key="2">
    <source>
        <dbReference type="ARBA" id="ARBA00008974"/>
    </source>
</evidence>